<organism evidence="2 3">
    <name type="scientific">Hymenobacter negativus</name>
    <dbReference type="NCBI Taxonomy" id="2795026"/>
    <lineage>
        <taxon>Bacteria</taxon>
        <taxon>Pseudomonadati</taxon>
        <taxon>Bacteroidota</taxon>
        <taxon>Cytophagia</taxon>
        <taxon>Cytophagales</taxon>
        <taxon>Hymenobacteraceae</taxon>
        <taxon>Hymenobacter</taxon>
    </lineage>
</organism>
<name>A0ABS3QD45_9BACT</name>
<feature type="domain" description="DUF6046" evidence="1">
    <location>
        <begin position="115"/>
        <end position="232"/>
    </location>
</feature>
<comment type="caution">
    <text evidence="2">The sequence shown here is derived from an EMBL/GenBank/DDBJ whole genome shotgun (WGS) entry which is preliminary data.</text>
</comment>
<evidence type="ECO:0000259" key="1">
    <source>
        <dbReference type="Pfam" id="PF19512"/>
    </source>
</evidence>
<gene>
    <name evidence="2" type="ORF">J4E00_08890</name>
</gene>
<reference evidence="2 3" key="1">
    <citation type="submission" date="2021-03" db="EMBL/GenBank/DDBJ databases">
        <authorList>
            <person name="Kim M.K."/>
        </authorList>
    </citation>
    <scope>NUCLEOTIDE SEQUENCE [LARGE SCALE GENOMIC DNA]</scope>
    <source>
        <strain evidence="2 3">BT442</strain>
    </source>
</reference>
<dbReference type="RefSeq" id="WP_208174786.1">
    <property type="nucleotide sequence ID" value="NZ_JAGETZ010000003.1"/>
</dbReference>
<protein>
    <recommendedName>
        <fullName evidence="1">DUF6046 domain-containing protein</fullName>
    </recommendedName>
</protein>
<proteinExistence type="predicted"/>
<dbReference type="Proteomes" id="UP000664369">
    <property type="component" value="Unassembled WGS sequence"/>
</dbReference>
<dbReference type="Pfam" id="PF19512">
    <property type="entry name" value="DUF6046"/>
    <property type="match status" value="1"/>
</dbReference>
<evidence type="ECO:0000313" key="3">
    <source>
        <dbReference type="Proteomes" id="UP000664369"/>
    </source>
</evidence>
<dbReference type="InterPro" id="IPR046109">
    <property type="entry name" value="DUF6046"/>
</dbReference>
<accession>A0ABS3QD45</accession>
<evidence type="ECO:0000313" key="2">
    <source>
        <dbReference type="EMBL" id="MBO2009167.1"/>
    </source>
</evidence>
<sequence>MPYGLTPSNTADSLKDRGYAVGTNQASTALGGNYLPIDLRALTAEAFGYSSVRRFQLPPGQGQEGTDGFYASQAGAAEPVGLTNMFGLPVFVAVQLHSAKNPATGDYANGLVLLDPLVTVDEPFNILETPIVGRKGTVKEYINQGDYGVTIRGILATDLNAVDRMAYPLPEVKRLRDLCALGVSIPVSGWLQEVFGISNLVVKNVRYESLPGFINLQAYELQCLSDDPIELVL</sequence>
<dbReference type="EMBL" id="JAGETZ010000003">
    <property type="protein sequence ID" value="MBO2009167.1"/>
    <property type="molecule type" value="Genomic_DNA"/>
</dbReference>
<keyword evidence="3" id="KW-1185">Reference proteome</keyword>